<evidence type="ECO:0000313" key="2">
    <source>
        <dbReference type="Proteomes" id="UP001501005"/>
    </source>
</evidence>
<protein>
    <submittedName>
        <fullName evidence="1">Uncharacterized protein</fullName>
    </submittedName>
</protein>
<gene>
    <name evidence="1" type="ORF">GCM10009549_49080</name>
</gene>
<organism evidence="1 2">
    <name type="scientific">Streptomyces thermoalcalitolerans</name>
    <dbReference type="NCBI Taxonomy" id="65605"/>
    <lineage>
        <taxon>Bacteria</taxon>
        <taxon>Bacillati</taxon>
        <taxon>Actinomycetota</taxon>
        <taxon>Actinomycetes</taxon>
        <taxon>Kitasatosporales</taxon>
        <taxon>Streptomycetaceae</taxon>
        <taxon>Streptomyces</taxon>
    </lineage>
</organism>
<keyword evidence="2" id="KW-1185">Reference proteome</keyword>
<reference evidence="2" key="1">
    <citation type="journal article" date="2019" name="Int. J. Syst. Evol. Microbiol.">
        <title>The Global Catalogue of Microorganisms (GCM) 10K type strain sequencing project: providing services to taxonomists for standard genome sequencing and annotation.</title>
        <authorList>
            <consortium name="The Broad Institute Genomics Platform"/>
            <consortium name="The Broad Institute Genome Sequencing Center for Infectious Disease"/>
            <person name="Wu L."/>
            <person name="Ma J."/>
        </authorList>
    </citation>
    <scope>NUCLEOTIDE SEQUENCE [LARGE SCALE GENOMIC DNA]</scope>
    <source>
        <strain evidence="2">JCM 10673</strain>
    </source>
</reference>
<dbReference type="RefSeq" id="WP_344053443.1">
    <property type="nucleotide sequence ID" value="NZ_BAAAHG010000055.1"/>
</dbReference>
<sequence length="249" mass="27526">MTITFNGTWRATVTDHPLSITPRFRGNSVIIAPYADAKERVQFLADTFGSQDWLWDDSDVLRFDPISWQLVGAEFRIPEESASAEDSARLLDMPAIRPGGLRADEVQDFRHEMCTVLCRAPGDAVLTCLRDLDVLDEPLEARIGVAPDVALLVQHGTVVGWSLTDPVRYVISGFNAPDPNPPSPATRRLFTECLDLVTTPVVDDVADSEPAALARLRAADEALRAQPEDRHRADALLEMISSFVELYGR</sequence>
<accession>A0ABP3ZVU8</accession>
<dbReference type="EMBL" id="BAAAHG010000055">
    <property type="protein sequence ID" value="GAA0927178.1"/>
    <property type="molecule type" value="Genomic_DNA"/>
</dbReference>
<proteinExistence type="predicted"/>
<name>A0ABP3ZVU8_9ACTN</name>
<dbReference type="Proteomes" id="UP001501005">
    <property type="component" value="Unassembled WGS sequence"/>
</dbReference>
<evidence type="ECO:0000313" key="1">
    <source>
        <dbReference type="EMBL" id="GAA0927178.1"/>
    </source>
</evidence>
<comment type="caution">
    <text evidence="1">The sequence shown here is derived from an EMBL/GenBank/DDBJ whole genome shotgun (WGS) entry which is preliminary data.</text>
</comment>